<dbReference type="KEGG" id="hbe:BEI_1713"/>
<proteinExistence type="predicted"/>
<dbReference type="AlphaFoldDB" id="A0A291P744"/>
<dbReference type="EMBL" id="CP021435">
    <property type="protein sequence ID" value="ATJ82700.1"/>
    <property type="molecule type" value="Genomic_DNA"/>
</dbReference>
<keyword evidence="1" id="KW-0472">Membrane</keyword>
<evidence type="ECO:0000256" key="1">
    <source>
        <dbReference type="SAM" id="Phobius"/>
    </source>
</evidence>
<evidence type="ECO:0000313" key="2">
    <source>
        <dbReference type="EMBL" id="ATJ82700.1"/>
    </source>
</evidence>
<feature type="transmembrane region" description="Helical" evidence="1">
    <location>
        <begin position="7"/>
        <end position="26"/>
    </location>
</feature>
<keyword evidence="1" id="KW-0812">Transmembrane</keyword>
<dbReference type="RefSeq" id="WP_097789105.1">
    <property type="nucleotide sequence ID" value="NZ_BAAADT010000002.1"/>
</dbReference>
<dbReference type="Proteomes" id="UP000219993">
    <property type="component" value="Chromosome"/>
</dbReference>
<feature type="transmembrane region" description="Helical" evidence="1">
    <location>
        <begin position="109"/>
        <end position="130"/>
    </location>
</feature>
<protein>
    <recommendedName>
        <fullName evidence="4">Transmembrane protein</fullName>
    </recommendedName>
</protein>
<keyword evidence="3" id="KW-1185">Reference proteome</keyword>
<keyword evidence="1" id="KW-1133">Transmembrane helix</keyword>
<accession>A0A291P744</accession>
<name>A0A291P744_9GAMM</name>
<organism evidence="2 3">
    <name type="scientific">Halomonas beimenensis</name>
    <dbReference type="NCBI Taxonomy" id="475662"/>
    <lineage>
        <taxon>Bacteria</taxon>
        <taxon>Pseudomonadati</taxon>
        <taxon>Pseudomonadota</taxon>
        <taxon>Gammaproteobacteria</taxon>
        <taxon>Oceanospirillales</taxon>
        <taxon>Halomonadaceae</taxon>
        <taxon>Halomonas</taxon>
    </lineage>
</organism>
<feature type="transmembrane region" description="Helical" evidence="1">
    <location>
        <begin position="38"/>
        <end position="54"/>
    </location>
</feature>
<feature type="transmembrane region" description="Helical" evidence="1">
    <location>
        <begin position="75"/>
        <end position="97"/>
    </location>
</feature>
<evidence type="ECO:0008006" key="4">
    <source>
        <dbReference type="Google" id="ProtNLM"/>
    </source>
</evidence>
<dbReference type="OrthoDB" id="6182714at2"/>
<sequence>MPKVRYYADLVAILAGLMWLLVYWSVSYSVHIDNIEPTLAALLIAGSLIMISFVHRPIRVLLSRYHVRKRRTEMWMHILALPLGLAFLLAMVIDHLITPLNGEQKMLLFNVLATAGWLVFIITLAVKLIYRLVTERRRARRTAEARVESKK</sequence>
<evidence type="ECO:0000313" key="3">
    <source>
        <dbReference type="Proteomes" id="UP000219993"/>
    </source>
</evidence>
<gene>
    <name evidence="2" type="ORF">BEI_1713</name>
</gene>
<reference evidence="2 3" key="1">
    <citation type="journal article" date="2017" name="Sci. Rep.">
        <title>Revealing the Saline Adaptation Strategies of the Halophilic Bacterium Halomonas beimenensis through High-throughput Omics and Transposon Mutagenesis Approaches.</title>
        <authorList>
            <person name="Chen Y.H."/>
            <person name="Lin S.S."/>
            <person name="Shyu Y.T."/>
        </authorList>
    </citation>
    <scope>NUCLEOTIDE SEQUENCE [LARGE SCALE GENOMIC DNA]</scope>
    <source>
        <strain evidence="2 3">NTU-111</strain>
    </source>
</reference>